<sequence length="70" mass="8015">MVMMGDPPIETTEDIPEELGEYLGYWGEHDGECFSYREVQIEEDIINVEDFIEDLGPKTKLASFPVFEVA</sequence>
<accession>M2AZD0</accession>
<organism evidence="1 2">
    <name type="scientific">Rhodopirellula europaea 6C</name>
    <dbReference type="NCBI Taxonomy" id="1263867"/>
    <lineage>
        <taxon>Bacteria</taxon>
        <taxon>Pseudomonadati</taxon>
        <taxon>Planctomycetota</taxon>
        <taxon>Planctomycetia</taxon>
        <taxon>Pirellulales</taxon>
        <taxon>Pirellulaceae</taxon>
        <taxon>Rhodopirellula</taxon>
    </lineage>
</organism>
<evidence type="ECO:0000313" key="2">
    <source>
        <dbReference type="Proteomes" id="UP000011529"/>
    </source>
</evidence>
<dbReference type="EMBL" id="ANMO01000072">
    <property type="protein sequence ID" value="EMB18012.1"/>
    <property type="molecule type" value="Genomic_DNA"/>
</dbReference>
<reference evidence="1" key="1">
    <citation type="submission" date="2012-11" db="EMBL/GenBank/DDBJ databases">
        <title>Permanent draft genomes of Rhodopirellula europaea strain SH398 and 6C.</title>
        <authorList>
            <person name="Richter M."/>
            <person name="Richter-Heitmann T."/>
            <person name="Frank C."/>
            <person name="Harder J."/>
            <person name="Glockner F.O."/>
        </authorList>
    </citation>
    <scope>NUCLEOTIDE SEQUENCE</scope>
    <source>
        <strain evidence="1">6C</strain>
    </source>
</reference>
<dbReference type="AlphaFoldDB" id="M2AZD0"/>
<keyword evidence="2" id="KW-1185">Reference proteome</keyword>
<protein>
    <submittedName>
        <fullName evidence="1">Uncharacterized protein</fullName>
    </submittedName>
</protein>
<gene>
    <name evidence="1" type="ORF">RE6C_01256</name>
</gene>
<dbReference type="Proteomes" id="UP000011529">
    <property type="component" value="Unassembled WGS sequence"/>
</dbReference>
<evidence type="ECO:0000313" key="1">
    <source>
        <dbReference type="EMBL" id="EMB18012.1"/>
    </source>
</evidence>
<reference evidence="1" key="2">
    <citation type="journal article" date="2013" name="Mar. Genomics">
        <title>Expression of sulfatases in Rhodopirellula baltica and the diversity of sulfatases in the genus Rhodopirellula.</title>
        <authorList>
            <person name="Wegner C.E."/>
            <person name="Richter-Heitmann T."/>
            <person name="Klindworth A."/>
            <person name="Klockow C."/>
            <person name="Richter M."/>
            <person name="Achstetter T."/>
            <person name="Glockner F.O."/>
            <person name="Harder J."/>
        </authorList>
    </citation>
    <scope>NUCLEOTIDE SEQUENCE [LARGE SCALE GENOMIC DNA]</scope>
    <source>
        <strain evidence="1">6C</strain>
    </source>
</reference>
<dbReference type="PATRIC" id="fig|1263867.3.peg.1326"/>
<proteinExistence type="predicted"/>
<comment type="caution">
    <text evidence="1">The sequence shown here is derived from an EMBL/GenBank/DDBJ whole genome shotgun (WGS) entry which is preliminary data.</text>
</comment>
<name>M2AZD0_9BACT</name>